<dbReference type="FunFam" id="1.20.1740.10:FF:000039">
    <property type="entry name" value="Neutral amino acid transporter (Eurofung)"/>
    <property type="match status" value="1"/>
</dbReference>
<dbReference type="InterPro" id="IPR013057">
    <property type="entry name" value="AA_transpt_TM"/>
</dbReference>
<feature type="region of interest" description="Disordered" evidence="6">
    <location>
        <begin position="1"/>
        <end position="44"/>
    </location>
</feature>
<feature type="transmembrane region" description="Helical" evidence="7">
    <location>
        <begin position="87"/>
        <end position="106"/>
    </location>
</feature>
<reference evidence="9" key="2">
    <citation type="submission" date="2023-05" db="EMBL/GenBank/DDBJ databases">
        <authorList>
            <consortium name="Lawrence Berkeley National Laboratory"/>
            <person name="Steindorff A."/>
            <person name="Hensen N."/>
            <person name="Bonometti L."/>
            <person name="Westerberg I."/>
            <person name="Brannstrom I.O."/>
            <person name="Guillou S."/>
            <person name="Cros-Aarteil S."/>
            <person name="Calhoun S."/>
            <person name="Haridas S."/>
            <person name="Kuo A."/>
            <person name="Mondo S."/>
            <person name="Pangilinan J."/>
            <person name="Riley R."/>
            <person name="Labutti K."/>
            <person name="Andreopoulos B."/>
            <person name="Lipzen A."/>
            <person name="Chen C."/>
            <person name="Yanf M."/>
            <person name="Daum C."/>
            <person name="Ng V."/>
            <person name="Clum A."/>
            <person name="Ohm R."/>
            <person name="Martin F."/>
            <person name="Silar P."/>
            <person name="Natvig D."/>
            <person name="Lalanne C."/>
            <person name="Gautier V."/>
            <person name="Ament-Velasquez S.L."/>
            <person name="Kruys A."/>
            <person name="Hutchinson M.I."/>
            <person name="Powell A.J."/>
            <person name="Barry K."/>
            <person name="Miller A.N."/>
            <person name="Grigoriev I.V."/>
            <person name="Debuchy R."/>
            <person name="Gladieux P."/>
            <person name="Thoren M.H."/>
            <person name="Johannesson H."/>
        </authorList>
    </citation>
    <scope>NUCLEOTIDE SEQUENCE</scope>
    <source>
        <strain evidence="9">CBS 103.79</strain>
    </source>
</reference>
<proteinExistence type="inferred from homology"/>
<evidence type="ECO:0000256" key="6">
    <source>
        <dbReference type="SAM" id="MobiDB-lite"/>
    </source>
</evidence>
<dbReference type="GO" id="GO:0015179">
    <property type="term" value="F:L-amino acid transmembrane transporter activity"/>
    <property type="evidence" value="ECO:0007669"/>
    <property type="project" value="TreeGrafter"/>
</dbReference>
<feature type="transmembrane region" description="Helical" evidence="7">
    <location>
        <begin position="242"/>
        <end position="263"/>
    </location>
</feature>
<feature type="transmembrane region" description="Helical" evidence="7">
    <location>
        <begin position="59"/>
        <end position="81"/>
    </location>
</feature>
<feature type="transmembrane region" description="Helical" evidence="7">
    <location>
        <begin position="318"/>
        <end position="337"/>
    </location>
</feature>
<keyword evidence="4 7" id="KW-1133">Transmembrane helix</keyword>
<feature type="transmembrane region" description="Helical" evidence="7">
    <location>
        <begin position="201"/>
        <end position="222"/>
    </location>
</feature>
<evidence type="ECO:0000256" key="2">
    <source>
        <dbReference type="ARBA" id="ARBA00008066"/>
    </source>
</evidence>
<feature type="transmembrane region" description="Helical" evidence="7">
    <location>
        <begin position="169"/>
        <end position="189"/>
    </location>
</feature>
<feature type="domain" description="Amino acid transporter transmembrane" evidence="8">
    <location>
        <begin position="55"/>
        <end position="446"/>
    </location>
</feature>
<sequence length="469" mass="50658">MASNTGPDGFSEKKLYDDAQHSAETGSVRVEPAPVPYSADEGEKDGSVEADINYHTLTWWQAGVVMIAETVSLGILSLPAVVANLGLAPGIVLLIVMGILSTYSGLVMGEFRKKHPWVQSFGDAGEVMGRSIGMGKLFQELFGWAQTIFQIFVMGSHILTWTICLNTLTNSAACTIIWGVVGLVIFWVLNTPRTLRAAGYYSFASFASIFTAVMVTMIDVGIEKPVGSTAIEVSRQIGFTSAFLSVTNIGVAFSGHSCFFSVMSEFKQPNDWPKALMLLQVCDTLLYVVTSVVIYVYVGPNVPSPALSAAGSPVVRKIIWGLAIPTIVIAGVIYGHVAAKYIFVRVFAGTKHLAKRTTLGVVVWLGITAGIWSVAWIISQSIPVFSNLLGLVCALFASWFSYGIPGMLWLWMYYGEWFSSRRRIAQFAANSVLLLVGLLLCALGLWCSGEAIAHDSGTDPWSCKSNAAQ</sequence>
<feature type="transmembrane region" description="Helical" evidence="7">
    <location>
        <begin position="384"/>
        <end position="412"/>
    </location>
</feature>
<dbReference type="PANTHER" id="PTHR22950">
    <property type="entry name" value="AMINO ACID TRANSPORTER"/>
    <property type="match status" value="1"/>
</dbReference>
<dbReference type="AlphaFoldDB" id="A0AAN6RVG5"/>
<keyword evidence="3 7" id="KW-0812">Transmembrane</keyword>
<dbReference type="Pfam" id="PF01490">
    <property type="entry name" value="Aa_trans"/>
    <property type="match status" value="1"/>
</dbReference>
<protein>
    <submittedName>
        <fullName evidence="9">Transmembrane amino acid transporter protein-domain-containing protein</fullName>
    </submittedName>
</protein>
<comment type="similarity">
    <text evidence="2">Belongs to the amino acid/polyamine transporter 2 family.</text>
</comment>
<keyword evidence="5 7" id="KW-0472">Membrane</keyword>
<feature type="transmembrane region" description="Helical" evidence="7">
    <location>
        <begin position="358"/>
        <end position="378"/>
    </location>
</feature>
<evidence type="ECO:0000259" key="8">
    <source>
        <dbReference type="Pfam" id="PF01490"/>
    </source>
</evidence>
<dbReference type="Gene3D" id="1.20.1740.10">
    <property type="entry name" value="Amino acid/polyamine transporter I"/>
    <property type="match status" value="1"/>
</dbReference>
<feature type="transmembrane region" description="Helical" evidence="7">
    <location>
        <begin position="275"/>
        <end position="298"/>
    </location>
</feature>
<dbReference type="PANTHER" id="PTHR22950:SF479">
    <property type="entry name" value="AMINO ACID TRANSPORTER (EUROFUNG)-RELATED"/>
    <property type="match status" value="1"/>
</dbReference>
<accession>A0AAN6RVG5</accession>
<keyword evidence="10" id="KW-1185">Reference proteome</keyword>
<feature type="compositionally biased region" description="Basic and acidic residues" evidence="6">
    <location>
        <begin position="10"/>
        <end position="21"/>
    </location>
</feature>
<evidence type="ECO:0000256" key="1">
    <source>
        <dbReference type="ARBA" id="ARBA00004141"/>
    </source>
</evidence>
<gene>
    <name evidence="9" type="ORF">C8A05DRAFT_43173</name>
</gene>
<evidence type="ECO:0000313" key="10">
    <source>
        <dbReference type="Proteomes" id="UP001303889"/>
    </source>
</evidence>
<dbReference type="GO" id="GO:0016020">
    <property type="term" value="C:membrane"/>
    <property type="evidence" value="ECO:0007669"/>
    <property type="project" value="UniProtKB-SubCell"/>
</dbReference>
<evidence type="ECO:0000256" key="4">
    <source>
        <dbReference type="ARBA" id="ARBA00022989"/>
    </source>
</evidence>
<feature type="transmembrane region" description="Helical" evidence="7">
    <location>
        <begin position="141"/>
        <end position="163"/>
    </location>
</feature>
<comment type="subcellular location">
    <subcellularLocation>
        <location evidence="1">Membrane</location>
        <topology evidence="1">Multi-pass membrane protein</topology>
    </subcellularLocation>
</comment>
<organism evidence="9 10">
    <name type="scientific">Staphylotrichum tortipilum</name>
    <dbReference type="NCBI Taxonomy" id="2831512"/>
    <lineage>
        <taxon>Eukaryota</taxon>
        <taxon>Fungi</taxon>
        <taxon>Dikarya</taxon>
        <taxon>Ascomycota</taxon>
        <taxon>Pezizomycotina</taxon>
        <taxon>Sordariomycetes</taxon>
        <taxon>Sordariomycetidae</taxon>
        <taxon>Sordariales</taxon>
        <taxon>Chaetomiaceae</taxon>
        <taxon>Staphylotrichum</taxon>
    </lineage>
</organism>
<feature type="transmembrane region" description="Helical" evidence="7">
    <location>
        <begin position="424"/>
        <end position="446"/>
    </location>
</feature>
<evidence type="ECO:0000256" key="3">
    <source>
        <dbReference type="ARBA" id="ARBA00022692"/>
    </source>
</evidence>
<evidence type="ECO:0000256" key="7">
    <source>
        <dbReference type="SAM" id="Phobius"/>
    </source>
</evidence>
<evidence type="ECO:0000313" key="9">
    <source>
        <dbReference type="EMBL" id="KAK3903606.1"/>
    </source>
</evidence>
<dbReference type="Proteomes" id="UP001303889">
    <property type="component" value="Unassembled WGS sequence"/>
</dbReference>
<reference evidence="9" key="1">
    <citation type="journal article" date="2023" name="Mol. Phylogenet. Evol.">
        <title>Genome-scale phylogeny and comparative genomics of the fungal order Sordariales.</title>
        <authorList>
            <person name="Hensen N."/>
            <person name="Bonometti L."/>
            <person name="Westerberg I."/>
            <person name="Brannstrom I.O."/>
            <person name="Guillou S."/>
            <person name="Cros-Aarteil S."/>
            <person name="Calhoun S."/>
            <person name="Haridas S."/>
            <person name="Kuo A."/>
            <person name="Mondo S."/>
            <person name="Pangilinan J."/>
            <person name="Riley R."/>
            <person name="LaButti K."/>
            <person name="Andreopoulos B."/>
            <person name="Lipzen A."/>
            <person name="Chen C."/>
            <person name="Yan M."/>
            <person name="Daum C."/>
            <person name="Ng V."/>
            <person name="Clum A."/>
            <person name="Steindorff A."/>
            <person name="Ohm R.A."/>
            <person name="Martin F."/>
            <person name="Silar P."/>
            <person name="Natvig D.O."/>
            <person name="Lalanne C."/>
            <person name="Gautier V."/>
            <person name="Ament-Velasquez S.L."/>
            <person name="Kruys A."/>
            <person name="Hutchinson M.I."/>
            <person name="Powell A.J."/>
            <person name="Barry K."/>
            <person name="Miller A.N."/>
            <person name="Grigoriev I.V."/>
            <person name="Debuchy R."/>
            <person name="Gladieux P."/>
            <person name="Hiltunen Thoren M."/>
            <person name="Johannesson H."/>
        </authorList>
    </citation>
    <scope>NUCLEOTIDE SEQUENCE</scope>
    <source>
        <strain evidence="9">CBS 103.79</strain>
    </source>
</reference>
<comment type="caution">
    <text evidence="9">The sequence shown here is derived from an EMBL/GenBank/DDBJ whole genome shotgun (WGS) entry which is preliminary data.</text>
</comment>
<name>A0AAN6RVG5_9PEZI</name>
<dbReference type="EMBL" id="MU855438">
    <property type="protein sequence ID" value="KAK3903606.1"/>
    <property type="molecule type" value="Genomic_DNA"/>
</dbReference>
<evidence type="ECO:0000256" key="5">
    <source>
        <dbReference type="ARBA" id="ARBA00023136"/>
    </source>
</evidence>